<accession>A0AAV2CGX9</accession>
<dbReference type="PANTHER" id="PTHR10775:SF185">
    <property type="entry name" value="OS08G0208400 PROTEIN"/>
    <property type="match status" value="1"/>
</dbReference>
<feature type="domain" description="Transposase-associated" evidence="2">
    <location>
        <begin position="6"/>
        <end position="80"/>
    </location>
</feature>
<dbReference type="Pfam" id="PF13963">
    <property type="entry name" value="Transpos_assoc"/>
    <property type="match status" value="1"/>
</dbReference>
<evidence type="ECO:0000313" key="3">
    <source>
        <dbReference type="EMBL" id="CAL1355274.1"/>
    </source>
</evidence>
<reference evidence="3 4" key="1">
    <citation type="submission" date="2024-04" db="EMBL/GenBank/DDBJ databases">
        <authorList>
            <person name="Fracassetti M."/>
        </authorList>
    </citation>
    <scope>NUCLEOTIDE SEQUENCE [LARGE SCALE GENOMIC DNA]</scope>
</reference>
<evidence type="ECO:0000256" key="1">
    <source>
        <dbReference type="SAM" id="MobiDB-lite"/>
    </source>
</evidence>
<organism evidence="3 4">
    <name type="scientific">Linum trigynum</name>
    <dbReference type="NCBI Taxonomy" id="586398"/>
    <lineage>
        <taxon>Eukaryota</taxon>
        <taxon>Viridiplantae</taxon>
        <taxon>Streptophyta</taxon>
        <taxon>Embryophyta</taxon>
        <taxon>Tracheophyta</taxon>
        <taxon>Spermatophyta</taxon>
        <taxon>Magnoliopsida</taxon>
        <taxon>eudicotyledons</taxon>
        <taxon>Gunneridae</taxon>
        <taxon>Pentapetalae</taxon>
        <taxon>rosids</taxon>
        <taxon>fabids</taxon>
        <taxon>Malpighiales</taxon>
        <taxon>Linaceae</taxon>
        <taxon>Linum</taxon>
    </lineage>
</organism>
<dbReference type="AlphaFoldDB" id="A0AAV2CGX9"/>
<dbReference type="EMBL" id="OZ034813">
    <property type="protein sequence ID" value="CAL1355274.1"/>
    <property type="molecule type" value="Genomic_DNA"/>
</dbReference>
<dbReference type="PANTHER" id="PTHR10775">
    <property type="entry name" value="OS08G0208400 PROTEIN"/>
    <property type="match status" value="1"/>
</dbReference>
<feature type="compositionally biased region" description="Acidic residues" evidence="1">
    <location>
        <begin position="81"/>
        <end position="109"/>
    </location>
</feature>
<gene>
    <name evidence="3" type="ORF">LTRI10_LOCUS3044</name>
</gene>
<name>A0AAV2CGX9_9ROSI</name>
<dbReference type="InterPro" id="IPR029480">
    <property type="entry name" value="Transpos_assoc"/>
</dbReference>
<sequence>MEPIDKAWIQLKNRACTQYIVGMEKFAKYATDHVKDDDGLIRCPCVECGNVRRMTVNQVEGHLLYKGMRTDYTKWIYHGEVDEDEEDDDEGPELGDDNMEIDNGDDGDMGENNDMGEVDMLGVLNDLMAPLANPEEPNAQAQNLYKLFGEAQSPLYEGCASNVSRLSFVTKLMKIKWENNWSNNSFTQLVKYIRAVFPMAQSLPKNYYEAKQLMKALGLHYEEIDACEDDCFLYYAELVDATSCPTCKKSRWKKVYKDKQAQHVAGPSMACSKSHERWDHEAPM</sequence>
<proteinExistence type="predicted"/>
<protein>
    <recommendedName>
        <fullName evidence="2">Transposase-associated domain-containing protein</fullName>
    </recommendedName>
</protein>
<keyword evidence="4" id="KW-1185">Reference proteome</keyword>
<evidence type="ECO:0000313" key="4">
    <source>
        <dbReference type="Proteomes" id="UP001497516"/>
    </source>
</evidence>
<feature type="region of interest" description="Disordered" evidence="1">
    <location>
        <begin position="80"/>
        <end position="109"/>
    </location>
</feature>
<evidence type="ECO:0000259" key="2">
    <source>
        <dbReference type="Pfam" id="PF13963"/>
    </source>
</evidence>
<dbReference type="Proteomes" id="UP001497516">
    <property type="component" value="Chromosome 1"/>
</dbReference>